<evidence type="ECO:0000256" key="1">
    <source>
        <dbReference type="SAM" id="SignalP"/>
    </source>
</evidence>
<reference evidence="2" key="1">
    <citation type="submission" date="2021-02" db="EMBL/GenBank/DDBJ databases">
        <authorList>
            <person name="Steward A R."/>
        </authorList>
    </citation>
    <scope>NUCLEOTIDE SEQUENCE</scope>
</reference>
<keyword evidence="1" id="KW-0732">Signal</keyword>
<evidence type="ECO:0000313" key="3">
    <source>
        <dbReference type="Proteomes" id="UP000663880"/>
    </source>
</evidence>
<dbReference type="Proteomes" id="UP000663880">
    <property type="component" value="Unassembled WGS sequence"/>
</dbReference>
<evidence type="ECO:0000313" key="2">
    <source>
        <dbReference type="EMBL" id="CAF4828355.1"/>
    </source>
</evidence>
<keyword evidence="3" id="KW-1185">Reference proteome</keyword>
<feature type="signal peptide" evidence="1">
    <location>
        <begin position="1"/>
        <end position="17"/>
    </location>
</feature>
<protein>
    <submittedName>
        <fullName evidence="2">Uncharacterized protein</fullName>
    </submittedName>
</protein>
<dbReference type="SMART" id="SM00718">
    <property type="entry name" value="DM4_12"/>
    <property type="match status" value="1"/>
</dbReference>
<dbReference type="PANTHER" id="PTHR21398:SF7">
    <property type="entry name" value="LP19941P"/>
    <property type="match status" value="1"/>
</dbReference>
<dbReference type="AlphaFoldDB" id="A0A821QWU4"/>
<dbReference type="Pfam" id="PF07841">
    <property type="entry name" value="DM4_12"/>
    <property type="match status" value="1"/>
</dbReference>
<feature type="chain" id="PRO_5032935565" evidence="1">
    <location>
        <begin position="18"/>
        <end position="217"/>
    </location>
</feature>
<proteinExistence type="predicted"/>
<dbReference type="OrthoDB" id="8185446at2759"/>
<dbReference type="EMBL" id="CAJOBZ010000009">
    <property type="protein sequence ID" value="CAF4828355.1"/>
    <property type="molecule type" value="Genomic_DNA"/>
</dbReference>
<gene>
    <name evidence="2" type="ORF">PMACD_LOCUS5076</name>
</gene>
<dbReference type="InterPro" id="IPR006631">
    <property type="entry name" value="DM4_12"/>
</dbReference>
<accession>A0A821QWU4</accession>
<name>A0A821QWU4_9NEOP</name>
<comment type="caution">
    <text evidence="2">The sequence shown here is derived from an EMBL/GenBank/DDBJ whole genome shotgun (WGS) entry which is preliminary data.</text>
</comment>
<sequence>MNKILFLFLLGFVGSLADSRVLSRRRRYVAFPEGSSFSCAGCMTVGVIGQPAPTSSPGIFTFGLNWGIAYELPNVTETAYAYRAKKRPIAQRRSRRQLYEKLELIMDNMGYNGRECILKTLCETTQRIVPHGNNMIEEIFRTMFSLPMAKVLPTEPLEHAIYDSAHRLGVLLDSCDNFKCPLSLVDLAKGYYNAPAPTGDTSKSPWSLFSSSFSNFL</sequence>
<dbReference type="PANTHER" id="PTHR21398">
    <property type="entry name" value="AGAP007094-PA"/>
    <property type="match status" value="1"/>
</dbReference>
<organism evidence="2 3">
    <name type="scientific">Pieris macdunnoughi</name>
    <dbReference type="NCBI Taxonomy" id="345717"/>
    <lineage>
        <taxon>Eukaryota</taxon>
        <taxon>Metazoa</taxon>
        <taxon>Ecdysozoa</taxon>
        <taxon>Arthropoda</taxon>
        <taxon>Hexapoda</taxon>
        <taxon>Insecta</taxon>
        <taxon>Pterygota</taxon>
        <taxon>Neoptera</taxon>
        <taxon>Endopterygota</taxon>
        <taxon>Lepidoptera</taxon>
        <taxon>Glossata</taxon>
        <taxon>Ditrysia</taxon>
        <taxon>Papilionoidea</taxon>
        <taxon>Pieridae</taxon>
        <taxon>Pierinae</taxon>
        <taxon>Pieris</taxon>
    </lineage>
</organism>